<keyword evidence="2" id="KW-0539">Nucleus</keyword>
<dbReference type="GO" id="GO:0005634">
    <property type="term" value="C:nucleus"/>
    <property type="evidence" value="ECO:0007669"/>
    <property type="project" value="UniProtKB-SubCell"/>
</dbReference>
<evidence type="ECO:0000313" key="7">
    <source>
        <dbReference type="Proteomes" id="UP000653305"/>
    </source>
</evidence>
<dbReference type="Gene3D" id="1.10.10.60">
    <property type="entry name" value="Homeodomain-like"/>
    <property type="match status" value="2"/>
</dbReference>
<organism evidence="6 7">
    <name type="scientific">Phtheirospermum japonicum</name>
    <dbReference type="NCBI Taxonomy" id="374723"/>
    <lineage>
        <taxon>Eukaryota</taxon>
        <taxon>Viridiplantae</taxon>
        <taxon>Streptophyta</taxon>
        <taxon>Embryophyta</taxon>
        <taxon>Tracheophyta</taxon>
        <taxon>Spermatophyta</taxon>
        <taxon>Magnoliopsida</taxon>
        <taxon>eudicotyledons</taxon>
        <taxon>Gunneridae</taxon>
        <taxon>Pentapetalae</taxon>
        <taxon>asterids</taxon>
        <taxon>lamiids</taxon>
        <taxon>Lamiales</taxon>
        <taxon>Orobanchaceae</taxon>
        <taxon>Orobanchaceae incertae sedis</taxon>
        <taxon>Phtheirospermum</taxon>
    </lineage>
</organism>
<dbReference type="SUPFAM" id="SSF46689">
    <property type="entry name" value="Homeodomain-like"/>
    <property type="match status" value="1"/>
</dbReference>
<dbReference type="PROSITE" id="PS50090">
    <property type="entry name" value="MYB_LIKE"/>
    <property type="match status" value="1"/>
</dbReference>
<sequence length="273" mass="30104">MAANLDRIKGPWSPEEDDLLQQLVQKHGPRNWSIISKSIPGRSGKKDETIIRAHARFGNKWATIARLLSGRTDNAIKNHWNSTLKRKCAYFSSDEDNFRPLKRSVSDGSGSPGSGLCLNPGSPCRSDSSDSSLAALSVSRVYKPVARSGVVLLETAPADYDPPTGLSLSLPGAESTESTSNKTESTQPETNSIQLLPVLPAPPPVIERQEMGFMPFGAELMAVMQEMIKVEVRNYMMGSEQQHQQQYHHHHQANGNEGFRNATVNRIRVSRND</sequence>
<feature type="domain" description="HTH myb-type" evidence="5">
    <location>
        <begin position="47"/>
        <end position="88"/>
    </location>
</feature>
<dbReference type="InterPro" id="IPR001005">
    <property type="entry name" value="SANT/Myb"/>
</dbReference>
<dbReference type="SMART" id="SM00717">
    <property type="entry name" value="SANT"/>
    <property type="match status" value="1"/>
</dbReference>
<feature type="compositionally biased region" description="Low complexity" evidence="3">
    <location>
        <begin position="106"/>
        <end position="123"/>
    </location>
</feature>
<comment type="caution">
    <text evidence="6">The sequence shown here is derived from an EMBL/GenBank/DDBJ whole genome shotgun (WGS) entry which is preliminary data.</text>
</comment>
<dbReference type="OrthoDB" id="2143914at2759"/>
<dbReference type="PANTHER" id="PTHR45614">
    <property type="entry name" value="MYB PROTEIN-RELATED"/>
    <property type="match status" value="1"/>
</dbReference>
<dbReference type="PANTHER" id="PTHR45614:SF124">
    <property type="entry name" value="OS03G0424300 PROTEIN"/>
    <property type="match status" value="1"/>
</dbReference>
<feature type="domain" description="HTH myb-type" evidence="5">
    <location>
        <begin position="4"/>
        <end position="45"/>
    </location>
</feature>
<evidence type="ECO:0000256" key="2">
    <source>
        <dbReference type="ARBA" id="ARBA00023242"/>
    </source>
</evidence>
<name>A0A830AX86_9LAMI</name>
<feature type="region of interest" description="Disordered" evidence="3">
    <location>
        <begin position="240"/>
        <end position="261"/>
    </location>
</feature>
<dbReference type="Proteomes" id="UP000653305">
    <property type="component" value="Unassembled WGS sequence"/>
</dbReference>
<dbReference type="InterPro" id="IPR050560">
    <property type="entry name" value="MYB_TF"/>
</dbReference>
<evidence type="ECO:0000256" key="3">
    <source>
        <dbReference type="SAM" id="MobiDB-lite"/>
    </source>
</evidence>
<dbReference type="GO" id="GO:0000981">
    <property type="term" value="F:DNA-binding transcription factor activity, RNA polymerase II-specific"/>
    <property type="evidence" value="ECO:0007669"/>
    <property type="project" value="TreeGrafter"/>
</dbReference>
<evidence type="ECO:0000259" key="5">
    <source>
        <dbReference type="PROSITE" id="PS51294"/>
    </source>
</evidence>
<feature type="region of interest" description="Disordered" evidence="3">
    <location>
        <begin position="161"/>
        <end position="199"/>
    </location>
</feature>
<dbReference type="InterPro" id="IPR009057">
    <property type="entry name" value="Homeodomain-like_sf"/>
</dbReference>
<dbReference type="Pfam" id="PF00249">
    <property type="entry name" value="Myb_DNA-binding"/>
    <property type="match status" value="2"/>
</dbReference>
<dbReference type="InterPro" id="IPR017930">
    <property type="entry name" value="Myb_dom"/>
</dbReference>
<comment type="subcellular location">
    <subcellularLocation>
        <location evidence="1">Nucleus</location>
    </subcellularLocation>
</comment>
<feature type="domain" description="Myb-like" evidence="4">
    <location>
        <begin position="4"/>
        <end position="84"/>
    </location>
</feature>
<keyword evidence="7" id="KW-1185">Reference proteome</keyword>
<evidence type="ECO:0000259" key="4">
    <source>
        <dbReference type="PROSITE" id="PS50090"/>
    </source>
</evidence>
<proteinExistence type="predicted"/>
<dbReference type="AlphaFoldDB" id="A0A830AX86"/>
<evidence type="ECO:0000256" key="1">
    <source>
        <dbReference type="ARBA" id="ARBA00004123"/>
    </source>
</evidence>
<accession>A0A830AX86</accession>
<protein>
    <submittedName>
        <fullName evidence="6">Transcription factor myb44</fullName>
    </submittedName>
</protein>
<dbReference type="EMBL" id="BMAC01000002">
    <property type="protein sequence ID" value="GFP78937.1"/>
    <property type="molecule type" value="Genomic_DNA"/>
</dbReference>
<dbReference type="CDD" id="cd00167">
    <property type="entry name" value="SANT"/>
    <property type="match status" value="1"/>
</dbReference>
<feature type="region of interest" description="Disordered" evidence="3">
    <location>
        <begin position="102"/>
        <end position="123"/>
    </location>
</feature>
<dbReference type="PROSITE" id="PS51294">
    <property type="entry name" value="HTH_MYB"/>
    <property type="match status" value="2"/>
</dbReference>
<gene>
    <name evidence="6" type="ORF">PHJA_000037200</name>
</gene>
<reference evidence="6" key="1">
    <citation type="submission" date="2020-07" db="EMBL/GenBank/DDBJ databases">
        <title>Ethylene signaling mediates host invasion by parasitic plants.</title>
        <authorList>
            <person name="Yoshida S."/>
        </authorList>
    </citation>
    <scope>NUCLEOTIDE SEQUENCE</scope>
    <source>
        <strain evidence="6">Okayama</strain>
    </source>
</reference>
<feature type="compositionally biased region" description="Low complexity" evidence="3">
    <location>
        <begin position="174"/>
        <end position="186"/>
    </location>
</feature>
<evidence type="ECO:0000313" key="6">
    <source>
        <dbReference type="EMBL" id="GFP78937.1"/>
    </source>
</evidence>
<dbReference type="GO" id="GO:0000978">
    <property type="term" value="F:RNA polymerase II cis-regulatory region sequence-specific DNA binding"/>
    <property type="evidence" value="ECO:0007669"/>
    <property type="project" value="TreeGrafter"/>
</dbReference>